<feature type="domain" description="HpcH/HpaI aldolase/citrate lyase" evidence="4">
    <location>
        <begin position="25"/>
        <end position="238"/>
    </location>
</feature>
<comment type="similarity">
    <text evidence="1">Belongs to the HpcH/HpaI aldolase family.</text>
</comment>
<dbReference type="InterPro" id="IPR015813">
    <property type="entry name" value="Pyrv/PenolPyrv_kinase-like_dom"/>
</dbReference>
<dbReference type="Proteomes" id="UP000427906">
    <property type="component" value="Chromosome"/>
</dbReference>
<dbReference type="AlphaFoldDB" id="A0A5K7YHE2"/>
<keyword evidence="3" id="KW-0456">Lyase</keyword>
<keyword evidence="6" id="KW-1185">Reference proteome</keyword>
<dbReference type="Pfam" id="PF03328">
    <property type="entry name" value="HpcH_HpaI"/>
    <property type="match status" value="1"/>
</dbReference>
<dbReference type="GO" id="GO:0005737">
    <property type="term" value="C:cytoplasm"/>
    <property type="evidence" value="ECO:0007669"/>
    <property type="project" value="TreeGrafter"/>
</dbReference>
<reference evidence="5 6" key="1">
    <citation type="submission" date="2019-11" db="EMBL/GenBank/DDBJ databases">
        <title>Comparative genomics of hydrocarbon-degrading Desulfosarcina strains.</title>
        <authorList>
            <person name="Watanabe M."/>
            <person name="Kojima H."/>
            <person name="Fukui M."/>
        </authorList>
    </citation>
    <scope>NUCLEOTIDE SEQUENCE [LARGE SCALE GENOMIC DNA]</scope>
    <source>
        <strain evidence="5 6">PL12</strain>
    </source>
</reference>
<proteinExistence type="inferred from homology"/>
<dbReference type="InterPro" id="IPR040442">
    <property type="entry name" value="Pyrv_kinase-like_dom_sf"/>
</dbReference>
<dbReference type="PROSITE" id="PS00012">
    <property type="entry name" value="PHOSPHOPANTETHEINE"/>
    <property type="match status" value="1"/>
</dbReference>
<evidence type="ECO:0000313" key="6">
    <source>
        <dbReference type="Proteomes" id="UP000427906"/>
    </source>
</evidence>
<dbReference type="GO" id="GO:0046872">
    <property type="term" value="F:metal ion binding"/>
    <property type="evidence" value="ECO:0007669"/>
    <property type="project" value="UniProtKB-KW"/>
</dbReference>
<name>A0A5K7YHE2_9BACT</name>
<gene>
    <name evidence="5" type="primary">hpcH</name>
    <name evidence="5" type="ORF">DSCA_24660</name>
</gene>
<dbReference type="InterPro" id="IPR006162">
    <property type="entry name" value="Ppantetheine_attach_site"/>
</dbReference>
<dbReference type="PANTHER" id="PTHR30502:SF0">
    <property type="entry name" value="PHOSPHOENOLPYRUVATE CARBOXYLASE FAMILY PROTEIN"/>
    <property type="match status" value="1"/>
</dbReference>
<evidence type="ECO:0000256" key="1">
    <source>
        <dbReference type="ARBA" id="ARBA00005568"/>
    </source>
</evidence>
<dbReference type="OrthoDB" id="9802624at2"/>
<dbReference type="RefSeq" id="WP_155316687.1">
    <property type="nucleotide sequence ID" value="NZ_AP021874.1"/>
</dbReference>
<dbReference type="GO" id="GO:0016832">
    <property type="term" value="F:aldehyde-lyase activity"/>
    <property type="evidence" value="ECO:0007669"/>
    <property type="project" value="TreeGrafter"/>
</dbReference>
<evidence type="ECO:0000256" key="2">
    <source>
        <dbReference type="ARBA" id="ARBA00022723"/>
    </source>
</evidence>
<dbReference type="Gene3D" id="3.20.20.60">
    <property type="entry name" value="Phosphoenolpyruvate-binding domains"/>
    <property type="match status" value="1"/>
</dbReference>
<dbReference type="InterPro" id="IPR005000">
    <property type="entry name" value="Aldolase/citrate-lyase_domain"/>
</dbReference>
<dbReference type="KEGG" id="dalk:DSCA_24660"/>
<dbReference type="PANTHER" id="PTHR30502">
    <property type="entry name" value="2-KETO-3-DEOXY-L-RHAMNONATE ALDOLASE"/>
    <property type="match status" value="1"/>
</dbReference>
<organism evidence="5 6">
    <name type="scientific">Desulfosarcina alkanivorans</name>
    <dbReference type="NCBI Taxonomy" id="571177"/>
    <lineage>
        <taxon>Bacteria</taxon>
        <taxon>Pseudomonadati</taxon>
        <taxon>Thermodesulfobacteriota</taxon>
        <taxon>Desulfobacteria</taxon>
        <taxon>Desulfobacterales</taxon>
        <taxon>Desulfosarcinaceae</taxon>
        <taxon>Desulfosarcina</taxon>
    </lineage>
</organism>
<evidence type="ECO:0000313" key="5">
    <source>
        <dbReference type="EMBL" id="BBO68536.1"/>
    </source>
</evidence>
<evidence type="ECO:0000256" key="3">
    <source>
        <dbReference type="ARBA" id="ARBA00023239"/>
    </source>
</evidence>
<dbReference type="SUPFAM" id="SSF51621">
    <property type="entry name" value="Phosphoenolpyruvate/pyruvate domain"/>
    <property type="match status" value="1"/>
</dbReference>
<dbReference type="EMBL" id="AP021874">
    <property type="protein sequence ID" value="BBO68536.1"/>
    <property type="molecule type" value="Genomic_DNA"/>
</dbReference>
<evidence type="ECO:0000259" key="4">
    <source>
        <dbReference type="Pfam" id="PF03328"/>
    </source>
</evidence>
<keyword evidence="2" id="KW-0479">Metal-binding</keyword>
<dbReference type="InterPro" id="IPR050251">
    <property type="entry name" value="HpcH-HpaI_aldolase"/>
</dbReference>
<accession>A0A5K7YHE2</accession>
<sequence>MTMAFRKRLLRGDQLAGTIISMPCPQMAELLSGSGFDWLFIDGEHGPLSTGDIQLLLQAAQPRCPCVVRLAANDAVHVKQVLDTGADGIIAPLVNDAETAARVVAWAKYPPLGERSVGIARAQGYGASFAGYVATANERVAVIVQVEHVDAVANIDSILDVQGIDGVFVGPYDLSASMGKAGQVDDADVRRRIEAVRRACAGRRMPIGIFGADAAAVQPFVKQGYTFIAVGMDSLMLIQSAGRILSALRADTADP</sequence>
<protein>
    <submittedName>
        <fullName evidence="5">2,4-dihydroxyhept-2-ene-1,7-dioic acid aldolase</fullName>
    </submittedName>
</protein>